<feature type="compositionally biased region" description="Low complexity" evidence="1">
    <location>
        <begin position="41"/>
        <end position="54"/>
    </location>
</feature>
<proteinExistence type="predicted"/>
<feature type="compositionally biased region" description="Basic and acidic residues" evidence="1">
    <location>
        <begin position="58"/>
        <end position="69"/>
    </location>
</feature>
<name>A0A2Z6PRU6_TRISU</name>
<dbReference type="AlphaFoldDB" id="A0A2Z6PRU6"/>
<keyword evidence="3" id="KW-1185">Reference proteome</keyword>
<gene>
    <name evidence="2" type="ORF">TSUD_186940</name>
</gene>
<protein>
    <submittedName>
        <fullName evidence="2">Uncharacterized protein</fullName>
    </submittedName>
</protein>
<accession>A0A2Z6PRU6</accession>
<sequence length="91" mass="9924">MVFINLQFGRRWFKAEEASNLRAKIHKLLVAELHNSIKPNNITASSPSSAANATECVETAKDSSTKDSSIEDDGVMSCDSEIIEKVDGILV</sequence>
<dbReference type="EMBL" id="DF974683">
    <property type="protein sequence ID" value="GAU50059.1"/>
    <property type="molecule type" value="Genomic_DNA"/>
</dbReference>
<evidence type="ECO:0000313" key="3">
    <source>
        <dbReference type="Proteomes" id="UP000242715"/>
    </source>
</evidence>
<evidence type="ECO:0000256" key="1">
    <source>
        <dbReference type="SAM" id="MobiDB-lite"/>
    </source>
</evidence>
<organism evidence="2 3">
    <name type="scientific">Trifolium subterraneum</name>
    <name type="common">Subterranean clover</name>
    <dbReference type="NCBI Taxonomy" id="3900"/>
    <lineage>
        <taxon>Eukaryota</taxon>
        <taxon>Viridiplantae</taxon>
        <taxon>Streptophyta</taxon>
        <taxon>Embryophyta</taxon>
        <taxon>Tracheophyta</taxon>
        <taxon>Spermatophyta</taxon>
        <taxon>Magnoliopsida</taxon>
        <taxon>eudicotyledons</taxon>
        <taxon>Gunneridae</taxon>
        <taxon>Pentapetalae</taxon>
        <taxon>rosids</taxon>
        <taxon>fabids</taxon>
        <taxon>Fabales</taxon>
        <taxon>Fabaceae</taxon>
        <taxon>Papilionoideae</taxon>
        <taxon>50 kb inversion clade</taxon>
        <taxon>NPAAA clade</taxon>
        <taxon>Hologalegina</taxon>
        <taxon>IRL clade</taxon>
        <taxon>Trifolieae</taxon>
        <taxon>Trifolium</taxon>
    </lineage>
</organism>
<feature type="region of interest" description="Disordered" evidence="1">
    <location>
        <begin position="41"/>
        <end position="73"/>
    </location>
</feature>
<reference evidence="3" key="1">
    <citation type="journal article" date="2017" name="Front. Plant Sci.">
        <title>Climate Clever Clovers: New Paradigm to Reduce the Environmental Footprint of Ruminants by Breeding Low Methanogenic Forages Utilizing Haplotype Variation.</title>
        <authorList>
            <person name="Kaur P."/>
            <person name="Appels R."/>
            <person name="Bayer P.E."/>
            <person name="Keeble-Gagnere G."/>
            <person name="Wang J."/>
            <person name="Hirakawa H."/>
            <person name="Shirasawa K."/>
            <person name="Vercoe P."/>
            <person name="Stefanova K."/>
            <person name="Durmic Z."/>
            <person name="Nichols P."/>
            <person name="Revell C."/>
            <person name="Isobe S.N."/>
            <person name="Edwards D."/>
            <person name="Erskine W."/>
        </authorList>
    </citation>
    <scope>NUCLEOTIDE SEQUENCE [LARGE SCALE GENOMIC DNA]</scope>
    <source>
        <strain evidence="3">cv. Daliak</strain>
    </source>
</reference>
<dbReference type="OrthoDB" id="1432475at2759"/>
<evidence type="ECO:0000313" key="2">
    <source>
        <dbReference type="EMBL" id="GAU50059.1"/>
    </source>
</evidence>
<dbReference type="Proteomes" id="UP000242715">
    <property type="component" value="Unassembled WGS sequence"/>
</dbReference>